<reference evidence="8" key="2">
    <citation type="submission" date="2021-04" db="EMBL/GenBank/DDBJ databases">
        <authorList>
            <person name="Gilroy R."/>
        </authorList>
    </citation>
    <scope>NUCLEOTIDE SEQUENCE</scope>
    <source>
        <strain evidence="8">1719</strain>
    </source>
</reference>
<evidence type="ECO:0000256" key="2">
    <source>
        <dbReference type="ARBA" id="ARBA00006679"/>
    </source>
</evidence>
<comment type="caution">
    <text evidence="8">The sequence shown here is derived from an EMBL/GenBank/DDBJ whole genome shotgun (WGS) entry which is preliminary data.</text>
</comment>
<dbReference type="GO" id="GO:0005886">
    <property type="term" value="C:plasma membrane"/>
    <property type="evidence" value="ECO:0007669"/>
    <property type="project" value="UniProtKB-SubCell"/>
</dbReference>
<dbReference type="EMBL" id="DXEZ01000321">
    <property type="protein sequence ID" value="HIX55605.1"/>
    <property type="molecule type" value="Genomic_DNA"/>
</dbReference>
<proteinExistence type="inferred from homology"/>
<name>A0A9D1WAS5_9SPHI</name>
<dbReference type="InterPro" id="IPR032808">
    <property type="entry name" value="DoxX"/>
</dbReference>
<keyword evidence="4 7" id="KW-0812">Transmembrane</keyword>
<gene>
    <name evidence="8" type="ORF">H9853_11345</name>
</gene>
<evidence type="ECO:0000256" key="4">
    <source>
        <dbReference type="ARBA" id="ARBA00022692"/>
    </source>
</evidence>
<feature type="transmembrane region" description="Helical" evidence="7">
    <location>
        <begin position="85"/>
        <end position="101"/>
    </location>
</feature>
<feature type="transmembrane region" description="Helical" evidence="7">
    <location>
        <begin position="56"/>
        <end position="78"/>
    </location>
</feature>
<accession>A0A9D1WAS5</accession>
<reference evidence="8" key="1">
    <citation type="journal article" date="2021" name="PeerJ">
        <title>Extensive microbial diversity within the chicken gut microbiome revealed by metagenomics and culture.</title>
        <authorList>
            <person name="Gilroy R."/>
            <person name="Ravi A."/>
            <person name="Getino M."/>
            <person name="Pursley I."/>
            <person name="Horton D.L."/>
            <person name="Alikhan N.F."/>
            <person name="Baker D."/>
            <person name="Gharbi K."/>
            <person name="Hall N."/>
            <person name="Watson M."/>
            <person name="Adriaenssens E.M."/>
            <person name="Foster-Nyarko E."/>
            <person name="Jarju S."/>
            <person name="Secka A."/>
            <person name="Antonio M."/>
            <person name="Oren A."/>
            <person name="Chaudhuri R.R."/>
            <person name="La Ragione R."/>
            <person name="Hildebrand F."/>
            <person name="Pallen M.J."/>
        </authorList>
    </citation>
    <scope>NUCLEOTIDE SEQUENCE</scope>
    <source>
        <strain evidence="8">1719</strain>
    </source>
</reference>
<dbReference type="AlphaFoldDB" id="A0A9D1WAS5"/>
<keyword evidence="6 7" id="KW-0472">Membrane</keyword>
<protein>
    <submittedName>
        <fullName evidence="8">DoxX family protein</fullName>
    </submittedName>
</protein>
<evidence type="ECO:0000313" key="8">
    <source>
        <dbReference type="EMBL" id="HIX55605.1"/>
    </source>
</evidence>
<feature type="transmembrane region" description="Helical" evidence="7">
    <location>
        <begin position="113"/>
        <end position="133"/>
    </location>
</feature>
<feature type="transmembrane region" description="Helical" evidence="7">
    <location>
        <begin position="12"/>
        <end position="32"/>
    </location>
</feature>
<dbReference type="PANTHER" id="PTHR33452">
    <property type="entry name" value="OXIDOREDUCTASE CATD-RELATED"/>
    <property type="match status" value="1"/>
</dbReference>
<keyword evidence="5 7" id="KW-1133">Transmembrane helix</keyword>
<dbReference type="PANTHER" id="PTHR33452:SF1">
    <property type="entry name" value="INNER MEMBRANE PROTEIN YPHA-RELATED"/>
    <property type="match status" value="1"/>
</dbReference>
<evidence type="ECO:0000256" key="3">
    <source>
        <dbReference type="ARBA" id="ARBA00022475"/>
    </source>
</evidence>
<comment type="similarity">
    <text evidence="2">Belongs to the DoxX family.</text>
</comment>
<keyword evidence="3" id="KW-1003">Cell membrane</keyword>
<dbReference type="Proteomes" id="UP000824156">
    <property type="component" value="Unassembled WGS sequence"/>
</dbReference>
<dbReference type="InterPro" id="IPR051907">
    <property type="entry name" value="DoxX-like_oxidoreductase"/>
</dbReference>
<evidence type="ECO:0000256" key="6">
    <source>
        <dbReference type="ARBA" id="ARBA00023136"/>
    </source>
</evidence>
<sequence length="136" mass="14854">MAVFSSLAKQRNFGLLILRIGLGAFMIIQHGLPKLMGGPELWTKVGSSMSHLGIDFFHLFWGLSAALVETLGGVFFILGLWFRPTAFAFCIVMAVAGYQHLQMGDGWSVASRAFELLFVFFGIAFVGPGKYSVDKG</sequence>
<evidence type="ECO:0000256" key="5">
    <source>
        <dbReference type="ARBA" id="ARBA00022989"/>
    </source>
</evidence>
<comment type="subcellular location">
    <subcellularLocation>
        <location evidence="1">Cell membrane</location>
        <topology evidence="1">Multi-pass membrane protein</topology>
    </subcellularLocation>
</comment>
<organism evidence="8 9">
    <name type="scientific">Candidatus Sphingobacterium stercoripullorum</name>
    <dbReference type="NCBI Taxonomy" id="2838759"/>
    <lineage>
        <taxon>Bacteria</taxon>
        <taxon>Pseudomonadati</taxon>
        <taxon>Bacteroidota</taxon>
        <taxon>Sphingobacteriia</taxon>
        <taxon>Sphingobacteriales</taxon>
        <taxon>Sphingobacteriaceae</taxon>
        <taxon>Sphingobacterium</taxon>
    </lineage>
</organism>
<dbReference type="Pfam" id="PF07681">
    <property type="entry name" value="DoxX"/>
    <property type="match status" value="1"/>
</dbReference>
<evidence type="ECO:0000313" key="9">
    <source>
        <dbReference type="Proteomes" id="UP000824156"/>
    </source>
</evidence>
<evidence type="ECO:0000256" key="1">
    <source>
        <dbReference type="ARBA" id="ARBA00004651"/>
    </source>
</evidence>
<evidence type="ECO:0000256" key="7">
    <source>
        <dbReference type="SAM" id="Phobius"/>
    </source>
</evidence>